<protein>
    <submittedName>
        <fullName evidence="1">Uncharacterized protein</fullName>
    </submittedName>
</protein>
<evidence type="ECO:0000313" key="1">
    <source>
        <dbReference type="EMBL" id="QMW04167.1"/>
    </source>
</evidence>
<proteinExistence type="predicted"/>
<evidence type="ECO:0000313" key="2">
    <source>
        <dbReference type="Proteomes" id="UP000515369"/>
    </source>
</evidence>
<dbReference type="Proteomes" id="UP000515369">
    <property type="component" value="Chromosome"/>
</dbReference>
<accession>A0A7G5GZ75</accession>
<reference evidence="1 2" key="1">
    <citation type="submission" date="2020-07" db="EMBL/GenBank/DDBJ databases">
        <title>Spirosoma foliorum sp. nov., isolated from the leaves on the Nejang mountain Korea, Republic of.</title>
        <authorList>
            <person name="Ho H."/>
            <person name="Lee Y.-J."/>
            <person name="Nurcahyanto D.-A."/>
            <person name="Kim S.-G."/>
        </authorList>
    </citation>
    <scope>NUCLEOTIDE SEQUENCE [LARGE SCALE GENOMIC DNA]</scope>
    <source>
        <strain evidence="1 2">PL0136</strain>
    </source>
</reference>
<dbReference type="PROSITE" id="PS51257">
    <property type="entry name" value="PROKAR_LIPOPROTEIN"/>
    <property type="match status" value="1"/>
</dbReference>
<dbReference type="AlphaFoldDB" id="A0A7G5GZ75"/>
<gene>
    <name evidence="1" type="ORF">H3H32_04200</name>
</gene>
<dbReference type="RefSeq" id="WP_182461422.1">
    <property type="nucleotide sequence ID" value="NZ_CP059732.1"/>
</dbReference>
<name>A0A7G5GZ75_9BACT</name>
<keyword evidence="2" id="KW-1185">Reference proteome</keyword>
<organism evidence="1 2">
    <name type="scientific">Spirosoma foliorum</name>
    <dbReference type="NCBI Taxonomy" id="2710596"/>
    <lineage>
        <taxon>Bacteria</taxon>
        <taxon>Pseudomonadati</taxon>
        <taxon>Bacteroidota</taxon>
        <taxon>Cytophagia</taxon>
        <taxon>Cytophagales</taxon>
        <taxon>Cytophagaceae</taxon>
        <taxon>Spirosoma</taxon>
    </lineage>
</organism>
<dbReference type="KEGG" id="sfol:H3H32_04200"/>
<dbReference type="EMBL" id="CP059732">
    <property type="protein sequence ID" value="QMW04167.1"/>
    <property type="molecule type" value="Genomic_DNA"/>
</dbReference>
<sequence length="163" mass="16992">MKKIVFLGSLLSMLAGCHQDIQPTSSSIPTASGKVADGSAITGTPKIAQAMIDSMGHSIGQLPTGFSVTAVKLDIDKIVTMTARSDSMGVGKASAVVYTDTVWKETSTKLATTTGLNQPFKLADVPSGTYRVVLIGTGSQFAKTIDKVKVLENTTTNLGIIDI</sequence>